<reference evidence="2 3" key="1">
    <citation type="submission" date="2018-04" db="EMBL/GenBank/DDBJ databases">
        <title>The genome of golden apple snail Pomacea canaliculata provides insight into stress tolerance and invasive adaptation.</title>
        <authorList>
            <person name="Liu C."/>
            <person name="Liu B."/>
            <person name="Ren Y."/>
            <person name="Zhang Y."/>
            <person name="Wang H."/>
            <person name="Li S."/>
            <person name="Jiang F."/>
            <person name="Yin L."/>
            <person name="Zhang G."/>
            <person name="Qian W."/>
            <person name="Fan W."/>
        </authorList>
    </citation>
    <scope>NUCLEOTIDE SEQUENCE [LARGE SCALE GENOMIC DNA]</scope>
    <source>
        <strain evidence="2">SZHN2017</strain>
        <tissue evidence="2">Muscle</tissue>
    </source>
</reference>
<dbReference type="OrthoDB" id="4764520at2759"/>
<proteinExistence type="predicted"/>
<dbReference type="STRING" id="400727.A0A2T7ND33"/>
<name>A0A2T7ND33_POMCA</name>
<organism evidence="2 3">
    <name type="scientific">Pomacea canaliculata</name>
    <name type="common">Golden apple snail</name>
    <dbReference type="NCBI Taxonomy" id="400727"/>
    <lineage>
        <taxon>Eukaryota</taxon>
        <taxon>Metazoa</taxon>
        <taxon>Spiralia</taxon>
        <taxon>Lophotrochozoa</taxon>
        <taxon>Mollusca</taxon>
        <taxon>Gastropoda</taxon>
        <taxon>Caenogastropoda</taxon>
        <taxon>Architaenioglossa</taxon>
        <taxon>Ampullarioidea</taxon>
        <taxon>Ampullariidae</taxon>
        <taxon>Pomacea</taxon>
    </lineage>
</organism>
<evidence type="ECO:0000313" key="3">
    <source>
        <dbReference type="Proteomes" id="UP000245119"/>
    </source>
</evidence>
<gene>
    <name evidence="2" type="ORF">C0Q70_21649</name>
</gene>
<feature type="compositionally biased region" description="Basic and acidic residues" evidence="1">
    <location>
        <begin position="614"/>
        <end position="627"/>
    </location>
</feature>
<dbReference type="Proteomes" id="UP000245119">
    <property type="component" value="Linkage Group LG14"/>
</dbReference>
<keyword evidence="3" id="KW-1185">Reference proteome</keyword>
<accession>A0A2T7ND33</accession>
<evidence type="ECO:0000256" key="1">
    <source>
        <dbReference type="SAM" id="MobiDB-lite"/>
    </source>
</evidence>
<dbReference type="EMBL" id="PZQS01000014">
    <property type="protein sequence ID" value="PVD19090.1"/>
    <property type="molecule type" value="Genomic_DNA"/>
</dbReference>
<protein>
    <submittedName>
        <fullName evidence="2">Uncharacterized protein</fullName>
    </submittedName>
</protein>
<comment type="caution">
    <text evidence="2">The sequence shown here is derived from an EMBL/GenBank/DDBJ whole genome shotgun (WGS) entry which is preliminary data.</text>
</comment>
<feature type="region of interest" description="Disordered" evidence="1">
    <location>
        <begin position="608"/>
        <end position="627"/>
    </location>
</feature>
<sequence length="627" mass="71695">MTSRRGPDMAHGGPRAVGWASLHYVIPHKLINIIQGLYEDSPCQVIHNAQPIKPFLPGCKTEKSICSTMIASGNIVTEVKRHCLCPNSECAVYPGHASLQIDKQIWYGTCHPLHDIPDCTTGQPVVQAAVEDAKTPEVQCRCIKHSSGQTALWDYEDSCADLDASSTMDGNSIDNANTDENDSARIPPETLINNIGVSGIKVLEDFHRRKSENGRNINTLGKKRGLRTPALSKRDPLRVVVNKADVVKTHPGIVENQENGSFVQCVGGSKSFYCKNLHEDTLIKQAPKLKDAFSARAFNNILHNKFQNPLEPDRKFSKGLPGQPQSQNFAVESKFYKQDDGLLGYSTKTYNTDCELCKLFDINKNVQQNNAFLKRSRQKRIALYNTKPTARSIFYKQRSEASREHNNKRSADDISFYKRASDDHNNFYKKRVGEKRAFHKRMQYGNAAFYKRSSNGNSALYKRSLADNRAFYKRTPDDNSAFYKRSPDDNSMFYKRPHDDNSMFYKRSPGDNSALFSESLNARSAFYKRALKDKTAFYKRAFDNKNAFYKRGRNEQGKFYKRRRNEQSKFYKRKHENNALYKREIIEEAALYKQKADSDNVIPRPVHYGGTFDNHQHEDKSPFYKRA</sequence>
<dbReference type="AlphaFoldDB" id="A0A2T7ND33"/>
<evidence type="ECO:0000313" key="2">
    <source>
        <dbReference type="EMBL" id="PVD19090.1"/>
    </source>
</evidence>